<comment type="caution">
    <text evidence="9">The sequence shown here is derived from an EMBL/GenBank/DDBJ whole genome shotgun (WGS) entry which is preliminary data.</text>
</comment>
<evidence type="ECO:0000256" key="2">
    <source>
        <dbReference type="ARBA" id="ARBA00006275"/>
    </source>
</evidence>
<dbReference type="GO" id="GO:0009279">
    <property type="term" value="C:cell outer membrane"/>
    <property type="evidence" value="ECO:0007669"/>
    <property type="project" value="UniProtKB-SubCell"/>
</dbReference>
<keyword evidence="5" id="KW-0998">Cell outer membrane</keyword>
<evidence type="ECO:0000256" key="3">
    <source>
        <dbReference type="ARBA" id="ARBA00022729"/>
    </source>
</evidence>
<proteinExistence type="inferred from homology"/>
<evidence type="ECO:0000313" key="10">
    <source>
        <dbReference type="Proteomes" id="UP000886844"/>
    </source>
</evidence>
<reference evidence="9" key="2">
    <citation type="submission" date="2021-04" db="EMBL/GenBank/DDBJ databases">
        <authorList>
            <person name="Gilroy R."/>
        </authorList>
    </citation>
    <scope>NUCLEOTIDE SEQUENCE</scope>
    <source>
        <strain evidence="9">5134</strain>
    </source>
</reference>
<sequence length="608" mass="69463">MKKIFRKIRVSTALCTAVAMTACGSDWLELNDPNSLSPGNFPTKIEHVDLLVNSVYGAQHHWYFLGNYWAGYVMYCLDHTIDMLWHEDQGWIDICAGEVKAGNNKVTDPWTALSLGVYYANTALEQIEDYRATAPDSETEALNNYEGECLFFRAYYWWHMLSLYGQPDSEGVGIPIVKKVPKTLEEMYIGREKTGDCYRAIIEDLDAAAGLLTQTDPHRVTLWAAKAFRAKACFFAGETELAKTYLKDCIDNSGKTLESFERYRMMFNGYDEYEYNSESFYEMGNRADPTSGAAYGSPNTGSTLSLYYPPFCIAPDGTRTAMSYGNQYMHDRNLIRFGYTDPAPQSSAVMKTREGEDGETEYYLDEAYLALQQKHRDELGREENGPDPRLYVCALQPFIDEVQMTIDGVNDTRKVAQVDFGKWWEDTSVTTGNDPETFYGWPVRKYNYLEGHLADATRNVAGYNIYFIRLPEIYLMYALLLKDSDPSTALEYVNKVHRRAYNYSVDGASPVDYQSLGDRTRTVDVTDHLANDPLLYELWAEVFGEMRWWEYVRLLDLGEQEKDFYKTISGPGASKTNIVWKDTNYAMPIPTSEFETNPNPDMVQTPGY</sequence>
<keyword evidence="4" id="KW-0472">Membrane</keyword>
<dbReference type="InterPro" id="IPR012944">
    <property type="entry name" value="SusD_RagB_dom"/>
</dbReference>
<evidence type="ECO:0000259" key="8">
    <source>
        <dbReference type="Pfam" id="PF14322"/>
    </source>
</evidence>
<evidence type="ECO:0000259" key="7">
    <source>
        <dbReference type="Pfam" id="PF07980"/>
    </source>
</evidence>
<keyword evidence="3 6" id="KW-0732">Signal</keyword>
<evidence type="ECO:0000256" key="6">
    <source>
        <dbReference type="SAM" id="SignalP"/>
    </source>
</evidence>
<feature type="chain" id="PRO_5039416930" evidence="6">
    <location>
        <begin position="25"/>
        <end position="608"/>
    </location>
</feature>
<feature type="signal peptide" evidence="6">
    <location>
        <begin position="1"/>
        <end position="24"/>
    </location>
</feature>
<comment type="subcellular location">
    <subcellularLocation>
        <location evidence="1">Cell outer membrane</location>
    </subcellularLocation>
</comment>
<evidence type="ECO:0000313" key="9">
    <source>
        <dbReference type="EMBL" id="HIY67792.1"/>
    </source>
</evidence>
<dbReference type="Gene3D" id="1.25.40.390">
    <property type="match status" value="1"/>
</dbReference>
<organism evidence="9 10">
    <name type="scientific">Candidatus Alistipes intestinigallinarum</name>
    <dbReference type="NCBI Taxonomy" id="2838440"/>
    <lineage>
        <taxon>Bacteria</taxon>
        <taxon>Pseudomonadati</taxon>
        <taxon>Bacteroidota</taxon>
        <taxon>Bacteroidia</taxon>
        <taxon>Bacteroidales</taxon>
        <taxon>Rikenellaceae</taxon>
        <taxon>Alistipes</taxon>
    </lineage>
</organism>
<dbReference type="InterPro" id="IPR033985">
    <property type="entry name" value="SusD-like_N"/>
</dbReference>
<evidence type="ECO:0000256" key="5">
    <source>
        <dbReference type="ARBA" id="ARBA00023237"/>
    </source>
</evidence>
<evidence type="ECO:0000256" key="4">
    <source>
        <dbReference type="ARBA" id="ARBA00023136"/>
    </source>
</evidence>
<dbReference type="Proteomes" id="UP000886844">
    <property type="component" value="Unassembled WGS sequence"/>
</dbReference>
<dbReference type="InterPro" id="IPR011990">
    <property type="entry name" value="TPR-like_helical_dom_sf"/>
</dbReference>
<feature type="domain" description="SusD-like N-terminal" evidence="8">
    <location>
        <begin position="26"/>
        <end position="231"/>
    </location>
</feature>
<dbReference type="PROSITE" id="PS51257">
    <property type="entry name" value="PROKAR_LIPOPROTEIN"/>
    <property type="match status" value="1"/>
</dbReference>
<evidence type="ECO:0000256" key="1">
    <source>
        <dbReference type="ARBA" id="ARBA00004442"/>
    </source>
</evidence>
<name>A0A9D1YXY7_9BACT</name>
<accession>A0A9D1YXY7</accession>
<reference evidence="9" key="1">
    <citation type="journal article" date="2021" name="PeerJ">
        <title>Extensive microbial diversity within the chicken gut microbiome revealed by metagenomics and culture.</title>
        <authorList>
            <person name="Gilroy R."/>
            <person name="Ravi A."/>
            <person name="Getino M."/>
            <person name="Pursley I."/>
            <person name="Horton D.L."/>
            <person name="Alikhan N.F."/>
            <person name="Baker D."/>
            <person name="Gharbi K."/>
            <person name="Hall N."/>
            <person name="Watson M."/>
            <person name="Adriaenssens E.M."/>
            <person name="Foster-Nyarko E."/>
            <person name="Jarju S."/>
            <person name="Secka A."/>
            <person name="Antonio M."/>
            <person name="Oren A."/>
            <person name="Chaudhuri R.R."/>
            <person name="La Ragione R."/>
            <person name="Hildebrand F."/>
            <person name="Pallen M.J."/>
        </authorList>
    </citation>
    <scope>NUCLEOTIDE SEQUENCE</scope>
    <source>
        <strain evidence="9">5134</strain>
    </source>
</reference>
<dbReference type="Pfam" id="PF07980">
    <property type="entry name" value="SusD_RagB"/>
    <property type="match status" value="1"/>
</dbReference>
<comment type="similarity">
    <text evidence="2">Belongs to the SusD family.</text>
</comment>
<dbReference type="EMBL" id="DXDA01000001">
    <property type="protein sequence ID" value="HIY67792.1"/>
    <property type="molecule type" value="Genomic_DNA"/>
</dbReference>
<feature type="domain" description="RagB/SusD" evidence="7">
    <location>
        <begin position="372"/>
        <end position="608"/>
    </location>
</feature>
<dbReference type="SUPFAM" id="SSF48452">
    <property type="entry name" value="TPR-like"/>
    <property type="match status" value="1"/>
</dbReference>
<dbReference type="AlphaFoldDB" id="A0A9D1YXY7"/>
<dbReference type="Pfam" id="PF14322">
    <property type="entry name" value="SusD-like_3"/>
    <property type="match status" value="1"/>
</dbReference>
<protein>
    <submittedName>
        <fullName evidence="9">RagB/SusD family nutrient uptake outer membrane protein</fullName>
    </submittedName>
</protein>
<gene>
    <name evidence="9" type="ORF">H9828_00060</name>
</gene>